<dbReference type="AlphaFoldDB" id="A0A6J4PNU0"/>
<organism evidence="1">
    <name type="scientific">uncultured Leptolyngbya sp</name>
    <dbReference type="NCBI Taxonomy" id="332963"/>
    <lineage>
        <taxon>Bacteria</taxon>
        <taxon>Bacillati</taxon>
        <taxon>Cyanobacteriota</taxon>
        <taxon>Cyanophyceae</taxon>
        <taxon>Leptolyngbyales</taxon>
        <taxon>Leptolyngbyaceae</taxon>
        <taxon>Leptolyngbya group</taxon>
        <taxon>Leptolyngbya</taxon>
        <taxon>environmental samples</taxon>
    </lineage>
</organism>
<accession>A0A6J4PNU0</accession>
<evidence type="ECO:0000313" key="1">
    <source>
        <dbReference type="EMBL" id="CAA9415814.1"/>
    </source>
</evidence>
<gene>
    <name evidence="1" type="ORF">AVDCRST_MAG94-6681</name>
</gene>
<proteinExistence type="predicted"/>
<sequence>MRELEPLLISESSICSSIAILQPVLALKSSPSAFETLTLDDRFTSHCSTGILKLRGAVLFGQEVSATLGARMVTKLHIAADKPDILRRHKLAALPRMEKPSNVARIDCDLYPSLGSNSG</sequence>
<dbReference type="EMBL" id="CADCTY010002300">
    <property type="protein sequence ID" value="CAA9415814.1"/>
    <property type="molecule type" value="Genomic_DNA"/>
</dbReference>
<reference evidence="1" key="1">
    <citation type="submission" date="2020-02" db="EMBL/GenBank/DDBJ databases">
        <authorList>
            <person name="Meier V. D."/>
        </authorList>
    </citation>
    <scope>NUCLEOTIDE SEQUENCE</scope>
    <source>
        <strain evidence="1">AVDCRST_MAG94</strain>
    </source>
</reference>
<protein>
    <submittedName>
        <fullName evidence="1">Uncharacterized protein</fullName>
    </submittedName>
</protein>
<name>A0A6J4PNU0_9CYAN</name>